<sequence>MDETWDRVRTAFTVAGEKVLGYKRSKQEPWMSQELWSAIERRQSVKLEQLVAENTVAFDALVEEYTALRLRIRKLARRDRRRAADELADRANAAAKIANMRELYDEQLKRWTEHFSNLLTQCQTHQITASDIPGPTLNLPTTPPTYEEVVAAIKQLKAGKAPGVDNINVELLKADPARSAEILYPLLQRVWETERVPCEWKQGLLVKVPKKGDLSVCDNWRGITLLPTAAKVLAKILLNRMSPEIAGTLREEQAGFRSGRTCTDHTNTLRILIESCVEWRAELFLAFVDFEKAFDSVQWSALWSCLRQRGIPSKYIGIIQSLYNGSICKVVHDQVLGEPIPVTAGVKQGCLLSPLLFIILLDDVMRKVTQTPRGIPWNKGSHLEDLDYADDIVLISSSLTALQMKLNSLREEAQDKGLRINAGKTVEMRVQSFENRPIRLNGTPLESVAKFTYLGSTVTNSGGSNDDVDARIRKAKGAFAQLKPVWDSNVLTRRIKVSLFDSIVKSVLLFGCETWKETKGLTNKLQVFVNKCLRSILRIFWPNTISNEDLWKRCHQIPIKREIAQRKWKWIGHTLRRPEDNTARVAFTWRPHGSRRRGRPAHTWHSAPWAPSCEAALSWGDAEQQAQDRSEWRRLTKALVPLEEIRHRTKVIDIAHRISKLKWQWAGHISRRTDNRWGKRVLEWRPRIGKRDVGRPQTRLAGKNWMRLAEDRAQWRATGEAYVQQDGKRSRGRQHIRWEDELKLTAGPNWRRVARDRKQWKMLEEAFKNDDLELSPVTPAGKDLDSIIAQLKTTAALVGNKDVDLDLSPVAQAIGGDLDSIIARLQSTAAPVANKNDDFRPTQYHDDDDDVDDNDDDNDNATTTTTVTMTKVMMNKEEGECVPYYLCDGNNTIIEDGTGIIDIRSVNTIPLVKQENVRDGPCQSYLDTCCVSKERRKPNDPITPPTPVNVEVSQRNFNDDEFLSHTSGGIENQPKIYSGQVNHDNDEDEGFTTVARKRPRTPNSKMSMMDVVEATSVSKLLRAEAIGGILKIKYKSSLKVLLVFDCKENAQKLIDSEKMTELGYRCEFTEGEKCFGILKQIDLDVDPHKNRNRLYSYSDALKSTNKSTVTETPIPLGQVSPSLINETEDQFKQVASDSSISISRQSQIRKRRKKQAKRRQSNVKSSNNAKDTIDLDFNSGKEQDTRNKKFSFQYFFRKVRDILNSEGNLEDKVKVLCKIVVEELCVYVFKMLRDGDMLKNLLSDLLWPSAGFRHDVNAFQVG</sequence>
<evidence type="ECO:0000313" key="2">
    <source>
        <dbReference type="Proteomes" id="UP001064048"/>
    </source>
</evidence>
<proteinExistence type="predicted"/>
<reference evidence="1 2" key="1">
    <citation type="journal article" date="2022" name="Genome Biol. Evol.">
        <title>The Spruce Budworm Genome: Reconstructing the Evolutionary History of Antifreeze Proteins.</title>
        <authorList>
            <person name="Beliveau C."/>
            <person name="Gagne P."/>
            <person name="Picq S."/>
            <person name="Vernygora O."/>
            <person name="Keeling C.I."/>
            <person name="Pinkney K."/>
            <person name="Doucet D."/>
            <person name="Wen F."/>
            <person name="Johnston J.S."/>
            <person name="Maaroufi H."/>
            <person name="Boyle B."/>
            <person name="Laroche J."/>
            <person name="Dewar K."/>
            <person name="Juretic N."/>
            <person name="Blackburn G."/>
            <person name="Nisole A."/>
            <person name="Brunet B."/>
            <person name="Brandao M."/>
            <person name="Lumley L."/>
            <person name="Duan J."/>
            <person name="Quan G."/>
            <person name="Lucarotti C.J."/>
            <person name="Roe A.D."/>
            <person name="Sperling F.A.H."/>
            <person name="Levesque R.C."/>
            <person name="Cusson M."/>
        </authorList>
    </citation>
    <scope>NUCLEOTIDE SEQUENCE [LARGE SCALE GENOMIC DNA]</scope>
    <source>
        <strain evidence="1">Glfc:IPQL:Cfum</strain>
    </source>
</reference>
<keyword evidence="2" id="KW-1185">Reference proteome</keyword>
<protein>
    <submittedName>
        <fullName evidence="1">Uncharacterized protein</fullName>
    </submittedName>
</protein>
<accession>A0ACC0JSF9</accession>
<dbReference type="EMBL" id="CM046126">
    <property type="protein sequence ID" value="KAI8427072.1"/>
    <property type="molecule type" value="Genomic_DNA"/>
</dbReference>
<comment type="caution">
    <text evidence="1">The sequence shown here is derived from an EMBL/GenBank/DDBJ whole genome shotgun (WGS) entry which is preliminary data.</text>
</comment>
<organism evidence="1 2">
    <name type="scientific">Choristoneura fumiferana</name>
    <name type="common">Spruce budworm moth</name>
    <name type="synonym">Archips fumiferana</name>
    <dbReference type="NCBI Taxonomy" id="7141"/>
    <lineage>
        <taxon>Eukaryota</taxon>
        <taxon>Metazoa</taxon>
        <taxon>Ecdysozoa</taxon>
        <taxon>Arthropoda</taxon>
        <taxon>Hexapoda</taxon>
        <taxon>Insecta</taxon>
        <taxon>Pterygota</taxon>
        <taxon>Neoptera</taxon>
        <taxon>Endopterygota</taxon>
        <taxon>Lepidoptera</taxon>
        <taxon>Glossata</taxon>
        <taxon>Ditrysia</taxon>
        <taxon>Tortricoidea</taxon>
        <taxon>Tortricidae</taxon>
        <taxon>Tortricinae</taxon>
        <taxon>Choristoneura</taxon>
    </lineage>
</organism>
<gene>
    <name evidence="1" type="ORF">MSG28_014711</name>
</gene>
<name>A0ACC0JSF9_CHOFU</name>
<dbReference type="Proteomes" id="UP001064048">
    <property type="component" value="Chromosome 26"/>
</dbReference>
<evidence type="ECO:0000313" key="1">
    <source>
        <dbReference type="EMBL" id="KAI8427072.1"/>
    </source>
</evidence>